<evidence type="ECO:0000256" key="5">
    <source>
        <dbReference type="ARBA" id="ARBA00023136"/>
    </source>
</evidence>
<dbReference type="InParanoid" id="A0A1H8YZZ7"/>
<evidence type="ECO:0000313" key="8">
    <source>
        <dbReference type="Proteomes" id="UP000199021"/>
    </source>
</evidence>
<dbReference type="GO" id="GO:0005886">
    <property type="term" value="C:plasma membrane"/>
    <property type="evidence" value="ECO:0007669"/>
    <property type="project" value="UniProtKB-SubCell"/>
</dbReference>
<dbReference type="PANTHER" id="PTHR30294:SF29">
    <property type="entry name" value="MULTIDRUG ABC TRANSPORTER PERMEASE YBHS-RELATED"/>
    <property type="match status" value="1"/>
</dbReference>
<evidence type="ECO:0000256" key="6">
    <source>
        <dbReference type="SAM" id="Phobius"/>
    </source>
</evidence>
<keyword evidence="4 6" id="KW-1133">Transmembrane helix</keyword>
<dbReference type="FunCoup" id="A0A1H8YZZ7">
    <property type="interactions" value="174"/>
</dbReference>
<sequence length="243" mass="27011">MLAIFRKEINAFFSSLIGYIVIAVFLLVMGLFMFVFPDTSLLNFGYASLGPFFTLAPNVLTFIIPAICMRAFAEEKQTGAIELLVTRPLRDVEIIMGKFLACLSLVLIALLPTLLYYYTIYQLGSPVGNIDAGGTIGSYLGLVFLSMAFVAIGLFASSLTSNQIVSFLIALALSFWCYFGFDLLASLPVFYLNGESFIQSLGMQHHFRSLGRGLIDSRDVVYFLSLSAFFLLLTVLSLERRKW</sequence>
<evidence type="ECO:0000256" key="1">
    <source>
        <dbReference type="ARBA" id="ARBA00004651"/>
    </source>
</evidence>
<dbReference type="AlphaFoldDB" id="A0A1H8YZZ7"/>
<dbReference type="OrthoDB" id="9794512at2"/>
<feature type="transmembrane region" description="Helical" evidence="6">
    <location>
        <begin position="220"/>
        <end position="238"/>
    </location>
</feature>
<keyword evidence="5 6" id="KW-0472">Membrane</keyword>
<name>A0A1H8YZZ7_9BACT</name>
<dbReference type="STRING" id="478744.SAMN05444359_101104"/>
<keyword evidence="3 6" id="KW-0812">Transmembrane</keyword>
<dbReference type="Proteomes" id="UP000199021">
    <property type="component" value="Unassembled WGS sequence"/>
</dbReference>
<evidence type="ECO:0000256" key="4">
    <source>
        <dbReference type="ARBA" id="ARBA00022989"/>
    </source>
</evidence>
<evidence type="ECO:0000256" key="2">
    <source>
        <dbReference type="ARBA" id="ARBA00022475"/>
    </source>
</evidence>
<feature type="transmembrane region" description="Helical" evidence="6">
    <location>
        <begin position="55"/>
        <end position="73"/>
    </location>
</feature>
<dbReference type="EMBL" id="FOFB01000001">
    <property type="protein sequence ID" value="SEP57597.1"/>
    <property type="molecule type" value="Genomic_DNA"/>
</dbReference>
<dbReference type="PANTHER" id="PTHR30294">
    <property type="entry name" value="MEMBRANE COMPONENT OF ABC TRANSPORTER YHHJ-RELATED"/>
    <property type="match status" value="1"/>
</dbReference>
<dbReference type="RefSeq" id="WP_090164851.1">
    <property type="nucleotide sequence ID" value="NZ_FOFB01000001.1"/>
</dbReference>
<dbReference type="Pfam" id="PF12679">
    <property type="entry name" value="ABC2_membrane_2"/>
    <property type="match status" value="1"/>
</dbReference>
<feature type="transmembrane region" description="Helical" evidence="6">
    <location>
        <begin position="138"/>
        <end position="157"/>
    </location>
</feature>
<protein>
    <submittedName>
        <fullName evidence="7">Protein involved in gliding motility GldF</fullName>
    </submittedName>
</protein>
<comment type="subcellular location">
    <subcellularLocation>
        <location evidence="1">Cell membrane</location>
        <topology evidence="1">Multi-pass membrane protein</topology>
    </subcellularLocation>
</comment>
<feature type="transmembrane region" description="Helical" evidence="6">
    <location>
        <begin position="164"/>
        <end position="181"/>
    </location>
</feature>
<dbReference type="GO" id="GO:0140359">
    <property type="term" value="F:ABC-type transporter activity"/>
    <property type="evidence" value="ECO:0007669"/>
    <property type="project" value="InterPro"/>
</dbReference>
<dbReference type="NCBIfam" id="TIGR03518">
    <property type="entry name" value="ABC_perm_GldF"/>
    <property type="match status" value="1"/>
</dbReference>
<reference evidence="8" key="1">
    <citation type="submission" date="2016-10" db="EMBL/GenBank/DDBJ databases">
        <authorList>
            <person name="Varghese N."/>
            <person name="Submissions S."/>
        </authorList>
    </citation>
    <scope>NUCLEOTIDE SEQUENCE [LARGE SCALE GENOMIC DNA]</scope>
    <source>
        <strain evidence="8">DSM 24740</strain>
    </source>
</reference>
<dbReference type="InterPro" id="IPR051449">
    <property type="entry name" value="ABC-2_transporter_component"/>
</dbReference>
<evidence type="ECO:0000256" key="3">
    <source>
        <dbReference type="ARBA" id="ARBA00022692"/>
    </source>
</evidence>
<keyword evidence="8" id="KW-1185">Reference proteome</keyword>
<proteinExistence type="predicted"/>
<feature type="transmembrane region" description="Helical" evidence="6">
    <location>
        <begin position="94"/>
        <end position="118"/>
    </location>
</feature>
<gene>
    <name evidence="7" type="ORF">SAMN05444359_101104</name>
</gene>
<keyword evidence="2" id="KW-1003">Cell membrane</keyword>
<organism evidence="7 8">
    <name type="scientific">Neolewinella agarilytica</name>
    <dbReference type="NCBI Taxonomy" id="478744"/>
    <lineage>
        <taxon>Bacteria</taxon>
        <taxon>Pseudomonadati</taxon>
        <taxon>Bacteroidota</taxon>
        <taxon>Saprospiria</taxon>
        <taxon>Saprospirales</taxon>
        <taxon>Lewinellaceae</taxon>
        <taxon>Neolewinella</taxon>
    </lineage>
</organism>
<accession>A0A1H8YZZ7</accession>
<evidence type="ECO:0000313" key="7">
    <source>
        <dbReference type="EMBL" id="SEP57597.1"/>
    </source>
</evidence>
<feature type="transmembrane region" description="Helical" evidence="6">
    <location>
        <begin position="12"/>
        <end position="35"/>
    </location>
</feature>
<dbReference type="InterPro" id="IPR019860">
    <property type="entry name" value="Motility-assoc_ABC_perm_GldF"/>
</dbReference>